<organism evidence="2 3">
    <name type="scientific">Daphnia magna</name>
    <dbReference type="NCBI Taxonomy" id="35525"/>
    <lineage>
        <taxon>Eukaryota</taxon>
        <taxon>Metazoa</taxon>
        <taxon>Ecdysozoa</taxon>
        <taxon>Arthropoda</taxon>
        <taxon>Crustacea</taxon>
        <taxon>Branchiopoda</taxon>
        <taxon>Diplostraca</taxon>
        <taxon>Cladocera</taxon>
        <taxon>Anomopoda</taxon>
        <taxon>Daphniidae</taxon>
        <taxon>Daphnia</taxon>
    </lineage>
</organism>
<keyword evidence="1" id="KW-0732">Signal</keyword>
<evidence type="ECO:0000313" key="3">
    <source>
        <dbReference type="Proteomes" id="UP001234178"/>
    </source>
</evidence>
<comment type="caution">
    <text evidence="2">The sequence shown here is derived from an EMBL/GenBank/DDBJ whole genome shotgun (WGS) entry which is preliminary data.</text>
</comment>
<dbReference type="EMBL" id="JAOYFB010000003">
    <property type="protein sequence ID" value="KAK4011513.1"/>
    <property type="molecule type" value="Genomic_DNA"/>
</dbReference>
<evidence type="ECO:0000256" key="1">
    <source>
        <dbReference type="SAM" id="SignalP"/>
    </source>
</evidence>
<feature type="chain" id="PRO_5046852228" evidence="1">
    <location>
        <begin position="28"/>
        <end position="202"/>
    </location>
</feature>
<feature type="signal peptide" evidence="1">
    <location>
        <begin position="1"/>
        <end position="27"/>
    </location>
</feature>
<evidence type="ECO:0000313" key="2">
    <source>
        <dbReference type="EMBL" id="KAK4011513.1"/>
    </source>
</evidence>
<reference evidence="2 3" key="1">
    <citation type="journal article" date="2023" name="Nucleic Acids Res.">
        <title>The hologenome of Daphnia magna reveals possible DNA methylation and microbiome-mediated evolution of the host genome.</title>
        <authorList>
            <person name="Chaturvedi A."/>
            <person name="Li X."/>
            <person name="Dhandapani V."/>
            <person name="Marshall H."/>
            <person name="Kissane S."/>
            <person name="Cuenca-Cambronero M."/>
            <person name="Asole G."/>
            <person name="Calvet F."/>
            <person name="Ruiz-Romero M."/>
            <person name="Marangio P."/>
            <person name="Guigo R."/>
            <person name="Rago D."/>
            <person name="Mirbahai L."/>
            <person name="Eastwood N."/>
            <person name="Colbourne J.K."/>
            <person name="Zhou J."/>
            <person name="Mallon E."/>
            <person name="Orsini L."/>
        </authorList>
    </citation>
    <scope>NUCLEOTIDE SEQUENCE [LARGE SCALE GENOMIC DNA]</scope>
    <source>
        <strain evidence="2">LRV0_1</strain>
    </source>
</reference>
<dbReference type="Proteomes" id="UP001234178">
    <property type="component" value="Unassembled WGS sequence"/>
</dbReference>
<gene>
    <name evidence="2" type="ORF">OUZ56_020630</name>
</gene>
<sequence length="202" mass="23490">MWCSSWFLGWCCKLFTGFLLMHLSAQAQSSTTYKIAKATKRVSLNPIGLVGEIRLLQHTDVVAFTVQPELRDGACFSTQMSLRSWSNLSYEMAHWRLSNLCLTDFFEQAWLKKYGLTPEKIHGHIFTYIILNFENKNVMQLKNKNPWIKFFVTYAIPESGNIQPKSSKHMSKQLWKAVNPGTKYKDKPIMKHLLYKHHTASR</sequence>
<name>A0ABQ9ZFR0_9CRUS</name>
<accession>A0ABQ9ZFR0</accession>
<protein>
    <submittedName>
        <fullName evidence="2">Uncharacterized protein</fullName>
    </submittedName>
</protein>
<keyword evidence="3" id="KW-1185">Reference proteome</keyword>
<proteinExistence type="predicted"/>